<dbReference type="PANTHER" id="PTHR38784">
    <property type="entry name" value="SUCROSE PHOSPHORYLASE"/>
    <property type="match status" value="1"/>
</dbReference>
<dbReference type="Proteomes" id="UP000235916">
    <property type="component" value="Unassembled WGS sequence"/>
</dbReference>
<gene>
    <name evidence="1" type="ORF">C1O66_22210</name>
</gene>
<dbReference type="OrthoDB" id="5293309at2"/>
<dbReference type="Pfam" id="PF07152">
    <property type="entry name" value="YaeQ"/>
    <property type="match status" value="1"/>
</dbReference>
<protein>
    <recommendedName>
        <fullName evidence="3">YaeQ family protein</fullName>
    </recommendedName>
</protein>
<organism evidence="1 2">
    <name type="scientific">Kinneretia aquatilis</name>
    <dbReference type="NCBI Taxonomy" id="2070761"/>
    <lineage>
        <taxon>Bacteria</taxon>
        <taxon>Pseudomonadati</taxon>
        <taxon>Pseudomonadota</taxon>
        <taxon>Betaproteobacteria</taxon>
        <taxon>Burkholderiales</taxon>
        <taxon>Sphaerotilaceae</taxon>
        <taxon>Roseateles</taxon>
    </lineage>
</organism>
<dbReference type="RefSeq" id="WP_102770180.1">
    <property type="nucleotide sequence ID" value="NZ_POSP01000004.1"/>
</dbReference>
<dbReference type="PANTHER" id="PTHR38784:SF1">
    <property type="entry name" value="SUCROSE PHOSPHORYLASE"/>
    <property type="match status" value="1"/>
</dbReference>
<dbReference type="InterPro" id="IPR038590">
    <property type="entry name" value="YaeQ_sf"/>
</dbReference>
<dbReference type="InterPro" id="IPR009822">
    <property type="entry name" value="YaeQ"/>
</dbReference>
<dbReference type="AlphaFoldDB" id="A0A2N8KSH6"/>
<reference evidence="1 2" key="1">
    <citation type="submission" date="2018-01" db="EMBL/GenBank/DDBJ databases">
        <title>Draft genome sequence of Paucibacter aquatile CR182 isolated from freshwater of the Nakdong River.</title>
        <authorList>
            <person name="Choi A."/>
            <person name="Chung E.J."/>
        </authorList>
    </citation>
    <scope>NUCLEOTIDE SEQUENCE [LARGE SCALE GENOMIC DNA]</scope>
    <source>
        <strain evidence="1 2">CR182</strain>
    </source>
</reference>
<sequence length="187" mass="20951">MALKATIHKAQLQIADMDRHVYGEHNLTIARQPSETDERMMVRILAFALNAPADDLRGKLELSKGLADAEEPELWQRDLTGDILHWIDLGQPDDRRLLKAHGRAEKVSVYGYAYSTPIWWAGIESKLQRCPRLAVWQIPAEQSQALAALAQRSMQLQVTVQDGGIYVSTAESSVEINPIALKRPADE</sequence>
<evidence type="ECO:0000313" key="1">
    <source>
        <dbReference type="EMBL" id="PND36407.1"/>
    </source>
</evidence>
<evidence type="ECO:0008006" key="3">
    <source>
        <dbReference type="Google" id="ProtNLM"/>
    </source>
</evidence>
<dbReference type="PIRSF" id="PIRSF011484">
    <property type="entry name" value="YaeQ"/>
    <property type="match status" value="1"/>
</dbReference>
<name>A0A2N8KSH6_9BURK</name>
<dbReference type="InterPro" id="IPR011335">
    <property type="entry name" value="Restrct_endonuc-II-like"/>
</dbReference>
<dbReference type="SUPFAM" id="SSF52980">
    <property type="entry name" value="Restriction endonuclease-like"/>
    <property type="match status" value="1"/>
</dbReference>
<dbReference type="Gene3D" id="3.10.640.10">
    <property type="entry name" value="Restriction endonuclease-like alpha-beta roll domain"/>
    <property type="match status" value="1"/>
</dbReference>
<proteinExistence type="predicted"/>
<accession>A0A2N8KSH6</accession>
<comment type="caution">
    <text evidence="1">The sequence shown here is derived from an EMBL/GenBank/DDBJ whole genome shotgun (WGS) entry which is preliminary data.</text>
</comment>
<dbReference type="EMBL" id="POSP01000004">
    <property type="protein sequence ID" value="PND36407.1"/>
    <property type="molecule type" value="Genomic_DNA"/>
</dbReference>
<evidence type="ECO:0000313" key="2">
    <source>
        <dbReference type="Proteomes" id="UP000235916"/>
    </source>
</evidence>
<keyword evidence="2" id="KW-1185">Reference proteome</keyword>
<dbReference type="SMART" id="SM01322">
    <property type="entry name" value="YaeQ"/>
    <property type="match status" value="1"/>
</dbReference>